<evidence type="ECO:0000256" key="2">
    <source>
        <dbReference type="ARBA" id="ARBA00023125"/>
    </source>
</evidence>
<dbReference type="Pfam" id="PF00440">
    <property type="entry name" value="TetR_N"/>
    <property type="match status" value="1"/>
</dbReference>
<feature type="region of interest" description="Disordered" evidence="5">
    <location>
        <begin position="1"/>
        <end position="22"/>
    </location>
</feature>
<dbReference type="InterPro" id="IPR004111">
    <property type="entry name" value="Repressor_TetR_C"/>
</dbReference>
<dbReference type="SUPFAM" id="SSF48498">
    <property type="entry name" value="Tetracyclin repressor-like, C-terminal domain"/>
    <property type="match status" value="1"/>
</dbReference>
<evidence type="ECO:0000313" key="8">
    <source>
        <dbReference type="EMBL" id="MBB4775365.1"/>
    </source>
</evidence>
<dbReference type="InterPro" id="IPR050109">
    <property type="entry name" value="HTH-type_TetR-like_transc_reg"/>
</dbReference>
<gene>
    <name evidence="8" type="ORF">F4557_003783</name>
    <name evidence="7" type="ORF">GCM10009546_36020</name>
</gene>
<dbReference type="EMBL" id="JACHMV010000001">
    <property type="protein sequence ID" value="MBB4775365.1"/>
    <property type="molecule type" value="Genomic_DNA"/>
</dbReference>
<evidence type="ECO:0000256" key="4">
    <source>
        <dbReference type="PROSITE-ProRule" id="PRU00335"/>
    </source>
</evidence>
<proteinExistence type="predicted"/>
<sequence length="242" mass="26623">MTGGEHVSIWSVPERPGRGPRPAYSRVQITEAAIRIADADGLEAASMRRIAADLGTAAMSLYRYVSSRDDLVELMADHVLAEMDVPPRPSGDWRADLALIAESTRAIWLRHPWLAGLDGTRAMLGPNRLRLMEFAIGALDVGPPLDDVITLIDMLNGYVQHVVRGEIAAAARGGGQGRTPPGPWRTHDDPHLDPHLLDLLATGDFPRFERVVREARLPRMSGDEQFRHGLERVLDCIARALP</sequence>
<keyword evidence="2 4" id="KW-0238">DNA-binding</keyword>
<accession>A0A7W7IE33</accession>
<dbReference type="GO" id="GO:0045892">
    <property type="term" value="P:negative regulation of DNA-templated transcription"/>
    <property type="evidence" value="ECO:0007669"/>
    <property type="project" value="InterPro"/>
</dbReference>
<dbReference type="PROSITE" id="PS50977">
    <property type="entry name" value="HTH_TETR_2"/>
    <property type="match status" value="1"/>
</dbReference>
<reference evidence="10" key="2">
    <citation type="journal article" date="2019" name="Int. J. Syst. Evol. Microbiol.">
        <title>The Global Catalogue of Microorganisms (GCM) 10K type strain sequencing project: providing services to taxonomists for standard genome sequencing and annotation.</title>
        <authorList>
            <consortium name="The Broad Institute Genomics Platform"/>
            <consortium name="The Broad Institute Genome Sequencing Center for Infectious Disease"/>
            <person name="Wu L."/>
            <person name="Ma J."/>
        </authorList>
    </citation>
    <scope>NUCLEOTIDE SEQUENCE [LARGE SCALE GENOMIC DNA]</scope>
    <source>
        <strain evidence="10">JCM 10667</strain>
    </source>
</reference>
<evidence type="ECO:0000256" key="5">
    <source>
        <dbReference type="SAM" id="MobiDB-lite"/>
    </source>
</evidence>
<comment type="caution">
    <text evidence="8">The sequence shown here is derived from an EMBL/GenBank/DDBJ whole genome shotgun (WGS) entry which is preliminary data.</text>
</comment>
<evidence type="ECO:0000313" key="9">
    <source>
        <dbReference type="Proteomes" id="UP000549343"/>
    </source>
</evidence>
<dbReference type="PANTHER" id="PTHR30055">
    <property type="entry name" value="HTH-TYPE TRANSCRIPTIONAL REGULATOR RUTR"/>
    <property type="match status" value="1"/>
</dbReference>
<dbReference type="InterPro" id="IPR001647">
    <property type="entry name" value="HTH_TetR"/>
</dbReference>
<reference evidence="7" key="1">
    <citation type="journal article" date="2014" name="Int. J. Syst. Evol. Microbiol.">
        <title>Complete genome of a new Firmicutes species belonging to the dominant human colonic microbiota ('Ruminococcus bicirculans') reveals two chromosomes and a selective capacity to utilize plant glucans.</title>
        <authorList>
            <consortium name="NISC Comparative Sequencing Program"/>
            <person name="Wegmann U."/>
            <person name="Louis P."/>
            <person name="Goesmann A."/>
            <person name="Henrissat B."/>
            <person name="Duncan S.H."/>
            <person name="Flint H.J."/>
        </authorList>
    </citation>
    <scope>NUCLEOTIDE SEQUENCE</scope>
    <source>
        <strain evidence="7">JCM 10667</strain>
    </source>
</reference>
<evidence type="ECO:0000313" key="10">
    <source>
        <dbReference type="Proteomes" id="UP001501427"/>
    </source>
</evidence>
<keyword evidence="1" id="KW-0805">Transcription regulation</keyword>
<dbReference type="GO" id="GO:0000976">
    <property type="term" value="F:transcription cis-regulatory region binding"/>
    <property type="evidence" value="ECO:0007669"/>
    <property type="project" value="TreeGrafter"/>
</dbReference>
<dbReference type="RefSeq" id="WP_184884589.1">
    <property type="nucleotide sequence ID" value="NZ_BAAAHD010000028.1"/>
</dbReference>
<feature type="DNA-binding region" description="H-T-H motif" evidence="4">
    <location>
        <begin position="46"/>
        <end position="65"/>
    </location>
</feature>
<reference evidence="7" key="4">
    <citation type="submission" date="2023-12" db="EMBL/GenBank/DDBJ databases">
        <authorList>
            <person name="Sun Q."/>
            <person name="Inoue M."/>
        </authorList>
    </citation>
    <scope>NUCLEOTIDE SEQUENCE</scope>
    <source>
        <strain evidence="7">JCM 10667</strain>
    </source>
</reference>
<dbReference type="InterPro" id="IPR036271">
    <property type="entry name" value="Tet_transcr_reg_TetR-rel_C_sf"/>
</dbReference>
<reference evidence="8 9" key="3">
    <citation type="submission" date="2020-08" db="EMBL/GenBank/DDBJ databases">
        <title>Sequencing the genomes of 1000 actinobacteria strains.</title>
        <authorList>
            <person name="Klenk H.-P."/>
        </authorList>
    </citation>
    <scope>NUCLEOTIDE SEQUENCE [LARGE SCALE GENOMIC DNA]</scope>
    <source>
        <strain evidence="8 9">DSM 44772</strain>
    </source>
</reference>
<dbReference type="Gene3D" id="1.10.357.10">
    <property type="entry name" value="Tetracycline Repressor, domain 2"/>
    <property type="match status" value="1"/>
</dbReference>
<dbReference type="SUPFAM" id="SSF46689">
    <property type="entry name" value="Homeodomain-like"/>
    <property type="match status" value="1"/>
</dbReference>
<evidence type="ECO:0000256" key="3">
    <source>
        <dbReference type="ARBA" id="ARBA00023163"/>
    </source>
</evidence>
<dbReference type="EMBL" id="BAAAHD010000028">
    <property type="protein sequence ID" value="GAA0569988.1"/>
    <property type="molecule type" value="Genomic_DNA"/>
</dbReference>
<dbReference type="PANTHER" id="PTHR30055:SF151">
    <property type="entry name" value="TRANSCRIPTIONAL REGULATORY PROTEIN"/>
    <property type="match status" value="1"/>
</dbReference>
<keyword evidence="10" id="KW-1185">Reference proteome</keyword>
<dbReference type="Proteomes" id="UP001501427">
    <property type="component" value="Unassembled WGS sequence"/>
</dbReference>
<dbReference type="Pfam" id="PF02909">
    <property type="entry name" value="TetR_C_1"/>
    <property type="match status" value="1"/>
</dbReference>
<dbReference type="Proteomes" id="UP000549343">
    <property type="component" value="Unassembled WGS sequence"/>
</dbReference>
<keyword evidence="3" id="KW-0804">Transcription</keyword>
<organism evidence="8 9">
    <name type="scientific">Actinomadura livida</name>
    <dbReference type="NCBI Taxonomy" id="79909"/>
    <lineage>
        <taxon>Bacteria</taxon>
        <taxon>Bacillati</taxon>
        <taxon>Actinomycetota</taxon>
        <taxon>Actinomycetes</taxon>
        <taxon>Streptosporangiales</taxon>
        <taxon>Thermomonosporaceae</taxon>
        <taxon>Actinomadura</taxon>
    </lineage>
</organism>
<dbReference type="GO" id="GO:0003700">
    <property type="term" value="F:DNA-binding transcription factor activity"/>
    <property type="evidence" value="ECO:0007669"/>
    <property type="project" value="TreeGrafter"/>
</dbReference>
<protein>
    <submittedName>
        <fullName evidence="7 8">AcrR family transcriptional regulator</fullName>
    </submittedName>
</protein>
<dbReference type="Gene3D" id="1.10.10.60">
    <property type="entry name" value="Homeodomain-like"/>
    <property type="match status" value="1"/>
</dbReference>
<dbReference type="InterPro" id="IPR009057">
    <property type="entry name" value="Homeodomain-like_sf"/>
</dbReference>
<evidence type="ECO:0000313" key="7">
    <source>
        <dbReference type="EMBL" id="GAA0569988.1"/>
    </source>
</evidence>
<evidence type="ECO:0000259" key="6">
    <source>
        <dbReference type="PROSITE" id="PS50977"/>
    </source>
</evidence>
<dbReference type="AlphaFoldDB" id="A0A7W7IE33"/>
<evidence type="ECO:0000256" key="1">
    <source>
        <dbReference type="ARBA" id="ARBA00023015"/>
    </source>
</evidence>
<name>A0A7W7IE33_9ACTN</name>
<feature type="domain" description="HTH tetR-type" evidence="6">
    <location>
        <begin position="23"/>
        <end position="83"/>
    </location>
</feature>